<reference evidence="1" key="1">
    <citation type="submission" date="2015-10" db="EMBL/GenBank/DDBJ databases">
        <authorList>
            <person name="Martinez-Garcia P.J."/>
            <person name="Crepeau M.W."/>
            <person name="Puiu D."/>
            <person name="Gonzalez-Ibeas D."/>
            <person name="Whalen J."/>
            <person name="Stevens K."/>
            <person name="Paul R."/>
            <person name="Butterfield T."/>
            <person name="Britton M."/>
            <person name="Reagan R."/>
            <person name="Chakraborty S."/>
            <person name="Walawage S.L."/>
            <person name="Vasquez-Gross H.A."/>
            <person name="Cardeno C."/>
            <person name="Famula R."/>
            <person name="Pratt K."/>
            <person name="Kuruganti S."/>
            <person name="Aradhya M.K."/>
            <person name="Leslie C.A."/>
            <person name="Dandekar A.M."/>
            <person name="Salzberg S.L."/>
            <person name="Wegrzyn J.L."/>
            <person name="Langley C.H."/>
            <person name="Neale D.B."/>
        </authorList>
    </citation>
    <scope>NUCLEOTIDE SEQUENCE</scope>
    <source>
        <tissue evidence="1">Leaves</tissue>
    </source>
</reference>
<proteinExistence type="predicted"/>
<accession>A0A833U4H2</accession>
<organism evidence="1 2">
    <name type="scientific">Juglans regia</name>
    <name type="common">English walnut</name>
    <dbReference type="NCBI Taxonomy" id="51240"/>
    <lineage>
        <taxon>Eukaryota</taxon>
        <taxon>Viridiplantae</taxon>
        <taxon>Streptophyta</taxon>
        <taxon>Embryophyta</taxon>
        <taxon>Tracheophyta</taxon>
        <taxon>Spermatophyta</taxon>
        <taxon>Magnoliopsida</taxon>
        <taxon>eudicotyledons</taxon>
        <taxon>Gunneridae</taxon>
        <taxon>Pentapetalae</taxon>
        <taxon>rosids</taxon>
        <taxon>fabids</taxon>
        <taxon>Fagales</taxon>
        <taxon>Juglandaceae</taxon>
        <taxon>Juglans</taxon>
    </lineage>
</organism>
<dbReference type="Proteomes" id="UP000619265">
    <property type="component" value="Unassembled WGS sequence"/>
</dbReference>
<evidence type="ECO:0000313" key="2">
    <source>
        <dbReference type="Proteomes" id="UP000619265"/>
    </source>
</evidence>
<dbReference type="AlphaFoldDB" id="A0A833U4H2"/>
<reference evidence="1" key="2">
    <citation type="submission" date="2020-03" db="EMBL/GenBank/DDBJ databases">
        <title>Walnut 2.0.</title>
        <authorList>
            <person name="Marrano A."/>
            <person name="Britton M."/>
            <person name="Zimin A.V."/>
            <person name="Zaini P.A."/>
            <person name="Workman R."/>
            <person name="Puiu D."/>
            <person name="Bianco L."/>
            <person name="Allen B.J."/>
            <person name="Troggio M."/>
            <person name="Leslie C.A."/>
            <person name="Timp W."/>
            <person name="Dendekar A."/>
            <person name="Salzberg S.L."/>
            <person name="Neale D.B."/>
        </authorList>
    </citation>
    <scope>NUCLEOTIDE SEQUENCE</scope>
    <source>
        <tissue evidence="1">Leaves</tissue>
    </source>
</reference>
<dbReference type="EMBL" id="LIHL02000014">
    <property type="protein sequence ID" value="KAF5446504.1"/>
    <property type="molecule type" value="Genomic_DNA"/>
</dbReference>
<evidence type="ECO:0000313" key="1">
    <source>
        <dbReference type="EMBL" id="KAF5446504.1"/>
    </source>
</evidence>
<comment type="caution">
    <text evidence="1">The sequence shown here is derived from an EMBL/GenBank/DDBJ whole genome shotgun (WGS) entry which is preliminary data.</text>
</comment>
<dbReference type="Gramene" id="Jr14_06880_p2">
    <property type="protein sequence ID" value="cds.Jr14_06880_p2"/>
    <property type="gene ID" value="Jr14_06880"/>
</dbReference>
<sequence length="200" mass="23751">MRQRTFRYEAKWALEEECEEVIKKVWQRGNDKRLNCLLEESNGALMRWSKQVDREEGKSIREKSERLKSLQEMEGMHSIEEIKMLQGEIGEMFEKDDLKWKQRAKLNWYQLGDRNTKFFHSCANQRRRRNAIKIIFDEEDRGLSSPTEMEGVFNGYFQKLFTSSGPSKAEVTDCLKNLTPRVSDVMNLNLTRPFTRVEVE</sequence>
<name>A0A833U4H2_JUGRE</name>
<gene>
    <name evidence="1" type="ORF">F2P56_032128</name>
</gene>
<protein>
    <submittedName>
        <fullName evidence="1">Uncharacterized protein</fullName>
    </submittedName>
</protein>